<accession>A0ABR2ATD7</accession>
<comment type="caution">
    <text evidence="1">The sequence shown here is derived from an EMBL/GenBank/DDBJ whole genome shotgun (WGS) entry which is preliminary data.</text>
</comment>
<reference evidence="1 2" key="1">
    <citation type="journal article" date="2024" name="G3 (Bethesda)">
        <title>Genome assembly of Hibiscus sabdariffa L. provides insights into metabolisms of medicinal natural products.</title>
        <authorList>
            <person name="Kim T."/>
        </authorList>
    </citation>
    <scope>NUCLEOTIDE SEQUENCE [LARGE SCALE GENOMIC DNA]</scope>
    <source>
        <strain evidence="1">TK-2024</strain>
        <tissue evidence="1">Old leaves</tissue>
    </source>
</reference>
<evidence type="ECO:0000313" key="1">
    <source>
        <dbReference type="EMBL" id="KAK8497384.1"/>
    </source>
</evidence>
<evidence type="ECO:0000313" key="2">
    <source>
        <dbReference type="Proteomes" id="UP001472677"/>
    </source>
</evidence>
<dbReference type="EMBL" id="JBBPBM010000311">
    <property type="protein sequence ID" value="KAK8497384.1"/>
    <property type="molecule type" value="Genomic_DNA"/>
</dbReference>
<proteinExistence type="predicted"/>
<gene>
    <name evidence="1" type="ORF">V6N12_018879</name>
</gene>
<name>A0ABR2ATD7_9ROSI</name>
<protein>
    <submittedName>
        <fullName evidence="1">Uncharacterized protein</fullName>
    </submittedName>
</protein>
<sequence length="119" mass="14160">MLSPLAEARGFEFHRVLSTLETSMAKVWIETRAPNQRRLRIMPENFFTEADKENIVSKKSSDWWFCKEGIEFEDDTKMKIDVVTLATDYDRKKKLKTILLDPFRSLIEYHPSEIMPLYR</sequence>
<dbReference type="Proteomes" id="UP001472677">
    <property type="component" value="Unassembled WGS sequence"/>
</dbReference>
<organism evidence="1 2">
    <name type="scientific">Hibiscus sabdariffa</name>
    <name type="common">roselle</name>
    <dbReference type="NCBI Taxonomy" id="183260"/>
    <lineage>
        <taxon>Eukaryota</taxon>
        <taxon>Viridiplantae</taxon>
        <taxon>Streptophyta</taxon>
        <taxon>Embryophyta</taxon>
        <taxon>Tracheophyta</taxon>
        <taxon>Spermatophyta</taxon>
        <taxon>Magnoliopsida</taxon>
        <taxon>eudicotyledons</taxon>
        <taxon>Gunneridae</taxon>
        <taxon>Pentapetalae</taxon>
        <taxon>rosids</taxon>
        <taxon>malvids</taxon>
        <taxon>Malvales</taxon>
        <taxon>Malvaceae</taxon>
        <taxon>Malvoideae</taxon>
        <taxon>Hibiscus</taxon>
    </lineage>
</organism>
<keyword evidence="2" id="KW-1185">Reference proteome</keyword>